<dbReference type="PANTHER" id="PTHR46268:SF6">
    <property type="entry name" value="UNIVERSAL STRESS PROTEIN UP12"/>
    <property type="match status" value="1"/>
</dbReference>
<feature type="domain" description="UspA" evidence="2">
    <location>
        <begin position="1"/>
        <end position="140"/>
    </location>
</feature>
<dbReference type="RefSeq" id="WP_276303141.1">
    <property type="nucleotide sequence ID" value="NZ_CP119992.1"/>
</dbReference>
<dbReference type="GeneID" id="79315707"/>
<dbReference type="PRINTS" id="PR01438">
    <property type="entry name" value="UNVRSLSTRESS"/>
</dbReference>
<dbReference type="Proteomes" id="UP001596547">
    <property type="component" value="Unassembled WGS sequence"/>
</dbReference>
<accession>A0ABD6AAM6</accession>
<gene>
    <name evidence="3" type="ORF">ACFQPE_12575</name>
</gene>
<evidence type="ECO:0000313" key="3">
    <source>
        <dbReference type="EMBL" id="MFC7317613.1"/>
    </source>
</evidence>
<dbReference type="CDD" id="cd00293">
    <property type="entry name" value="USP-like"/>
    <property type="match status" value="1"/>
</dbReference>
<evidence type="ECO:0000259" key="2">
    <source>
        <dbReference type="Pfam" id="PF00582"/>
    </source>
</evidence>
<dbReference type="Gene3D" id="3.40.50.620">
    <property type="entry name" value="HUPs"/>
    <property type="match status" value="1"/>
</dbReference>
<keyword evidence="4" id="KW-1185">Reference proteome</keyword>
<dbReference type="PIRSF" id="PIRSF006276">
    <property type="entry name" value="UspA"/>
    <property type="match status" value="1"/>
</dbReference>
<proteinExistence type="inferred from homology"/>
<evidence type="ECO:0000256" key="1">
    <source>
        <dbReference type="ARBA" id="ARBA00008791"/>
    </source>
</evidence>
<organism evidence="3 4">
    <name type="scientific">Halomarina halobia</name>
    <dbReference type="NCBI Taxonomy" id="3033386"/>
    <lineage>
        <taxon>Archaea</taxon>
        <taxon>Methanobacteriati</taxon>
        <taxon>Methanobacteriota</taxon>
        <taxon>Stenosarchaea group</taxon>
        <taxon>Halobacteria</taxon>
        <taxon>Halobacteriales</taxon>
        <taxon>Natronomonadaceae</taxon>
        <taxon>Halomarina</taxon>
    </lineage>
</organism>
<dbReference type="PANTHER" id="PTHR46268">
    <property type="entry name" value="STRESS RESPONSE PROTEIN NHAX"/>
    <property type="match status" value="1"/>
</dbReference>
<dbReference type="InterPro" id="IPR006016">
    <property type="entry name" value="UspA"/>
</dbReference>
<dbReference type="AlphaFoldDB" id="A0ABD6AAM6"/>
<protein>
    <submittedName>
        <fullName evidence="3">Universal stress protein</fullName>
    </submittedName>
</protein>
<dbReference type="InterPro" id="IPR006015">
    <property type="entry name" value="Universal_stress_UspA"/>
</dbReference>
<sequence length="145" mass="15692">MFEHILVPTDGSEAAERAVDEAIALAEAAGATVHALYVVDVRNYSTLSEEDWMTVQETVEDAGERAVERVETRGREVGVEVTTTLEPGIPHSVILDYAERNDVDLVVMATHGRTGLSHLLLGSVTEKVVRASPIPVLTVRVGDDE</sequence>
<reference evidence="3 4" key="1">
    <citation type="journal article" date="2019" name="Int. J. Syst. Evol. Microbiol.">
        <title>The Global Catalogue of Microorganisms (GCM) 10K type strain sequencing project: providing services to taxonomists for standard genome sequencing and annotation.</title>
        <authorList>
            <consortium name="The Broad Institute Genomics Platform"/>
            <consortium name="The Broad Institute Genome Sequencing Center for Infectious Disease"/>
            <person name="Wu L."/>
            <person name="Ma J."/>
        </authorList>
    </citation>
    <scope>NUCLEOTIDE SEQUENCE [LARGE SCALE GENOMIC DNA]</scope>
    <source>
        <strain evidence="3 4">PSR21</strain>
    </source>
</reference>
<comment type="caution">
    <text evidence="3">The sequence shown here is derived from an EMBL/GenBank/DDBJ whole genome shotgun (WGS) entry which is preliminary data.</text>
</comment>
<dbReference type="InterPro" id="IPR014729">
    <property type="entry name" value="Rossmann-like_a/b/a_fold"/>
</dbReference>
<evidence type="ECO:0000313" key="4">
    <source>
        <dbReference type="Proteomes" id="UP001596547"/>
    </source>
</evidence>
<name>A0ABD6AAM6_9EURY</name>
<comment type="similarity">
    <text evidence="1">Belongs to the universal stress protein A family.</text>
</comment>
<dbReference type="EMBL" id="JBHTBF010000002">
    <property type="protein sequence ID" value="MFC7317613.1"/>
    <property type="molecule type" value="Genomic_DNA"/>
</dbReference>
<dbReference type="SUPFAM" id="SSF52402">
    <property type="entry name" value="Adenine nucleotide alpha hydrolases-like"/>
    <property type="match status" value="1"/>
</dbReference>
<dbReference type="Pfam" id="PF00582">
    <property type="entry name" value="Usp"/>
    <property type="match status" value="1"/>
</dbReference>